<sequence>MSDALSEMFTPDGFATPLLFARWRAKGATQPLQPALRCHEAGQATDEFRRLWPRAFPTKQPLPQGRIAAPDGRFTLEMFKVWA</sequence>
<evidence type="ECO:0000313" key="1">
    <source>
        <dbReference type="EMBL" id="RAK52138.1"/>
    </source>
</evidence>
<dbReference type="RefSeq" id="WP_111515462.1">
    <property type="nucleotide sequence ID" value="NZ_QFYR01000003.1"/>
</dbReference>
<gene>
    <name evidence="1" type="ORF">DJ018_13360</name>
</gene>
<proteinExistence type="predicted"/>
<keyword evidence="2" id="KW-1185">Reference proteome</keyword>
<dbReference type="EMBL" id="QFYR01000003">
    <property type="protein sequence ID" value="RAK52138.1"/>
    <property type="molecule type" value="Genomic_DNA"/>
</dbReference>
<reference evidence="2" key="1">
    <citation type="submission" date="2018-05" db="EMBL/GenBank/DDBJ databases">
        <authorList>
            <person name="Li X."/>
        </authorList>
    </citation>
    <scope>NUCLEOTIDE SEQUENCE [LARGE SCALE GENOMIC DNA]</scope>
    <source>
        <strain evidence="2">YIM 73061</strain>
    </source>
</reference>
<accession>A0A328AH07</accession>
<comment type="caution">
    <text evidence="1">The sequence shown here is derived from an EMBL/GenBank/DDBJ whole genome shotgun (WGS) entry which is preliminary data.</text>
</comment>
<dbReference type="AlphaFoldDB" id="A0A328AH07"/>
<dbReference type="Proteomes" id="UP000249725">
    <property type="component" value="Unassembled WGS sequence"/>
</dbReference>
<organism evidence="1 2">
    <name type="scientific">Phenylobacterium deserti</name>
    <dbReference type="NCBI Taxonomy" id="1914756"/>
    <lineage>
        <taxon>Bacteria</taxon>
        <taxon>Pseudomonadati</taxon>
        <taxon>Pseudomonadota</taxon>
        <taxon>Alphaproteobacteria</taxon>
        <taxon>Caulobacterales</taxon>
        <taxon>Caulobacteraceae</taxon>
        <taxon>Phenylobacterium</taxon>
    </lineage>
</organism>
<protein>
    <submittedName>
        <fullName evidence="1">Uncharacterized protein</fullName>
    </submittedName>
</protein>
<name>A0A328AH07_9CAUL</name>
<evidence type="ECO:0000313" key="2">
    <source>
        <dbReference type="Proteomes" id="UP000249725"/>
    </source>
</evidence>